<keyword evidence="2" id="KW-1185">Reference proteome</keyword>
<name>A0ACC2JS18_9PEZI</name>
<dbReference type="Proteomes" id="UP001153332">
    <property type="component" value="Unassembled WGS sequence"/>
</dbReference>
<organism evidence="1 2">
    <name type="scientific">Lasiodiplodia mahajangana</name>
    <dbReference type="NCBI Taxonomy" id="1108764"/>
    <lineage>
        <taxon>Eukaryota</taxon>
        <taxon>Fungi</taxon>
        <taxon>Dikarya</taxon>
        <taxon>Ascomycota</taxon>
        <taxon>Pezizomycotina</taxon>
        <taxon>Dothideomycetes</taxon>
        <taxon>Dothideomycetes incertae sedis</taxon>
        <taxon>Botryosphaeriales</taxon>
        <taxon>Botryosphaeriaceae</taxon>
        <taxon>Lasiodiplodia</taxon>
    </lineage>
</organism>
<proteinExistence type="predicted"/>
<dbReference type="EMBL" id="JAPUUL010000608">
    <property type="protein sequence ID" value="KAJ8129998.1"/>
    <property type="molecule type" value="Genomic_DNA"/>
</dbReference>
<protein>
    <submittedName>
        <fullName evidence="1">Uncharacterized protein</fullName>
    </submittedName>
</protein>
<sequence length="586" mass="66968">MSGTPHTYDGTSSDLPGWTREDYPSELQPPIHIHDYGIRVKNDKFGLPFYPLKLLEHIFKRAVWHAEINGLVGLNDTDKRLLYEKVLGSRSRVTETYIQIFAILKAIGQPNKLPLFVRASVSDQQLPLSHADANFLSRNGSDTLLLDEFVARSGPHLFVLQQNHMVVPFFGNQPEPYNFTWTDIIPYVEVPRVQDATKSDELSGSSGSVTKIRIHPFCHAYHDAVKPFKGSGDEIFFALKRFHDHDTTFEREVKALRRFNEAGHPHIAPLLAAFTSKHGRFLIFPWATHDLRMYWEVVQPNPNPSDAGLVQWVCRQAGRLVQAVSKIHALPEDVGMHEQKDRCGRHGDLKPENILWYGSRPGCGKLVITDMGLSKLHRYISKSYTIHGKVIASPRYRPPELTYEGGHMGQQFDIWTLGCIFLEMMCWLHGGYKQLQEMEIMITGPSIRSANADTDEYYEWVEVESKGTKFYTVRVKEVVTKYIHTLRKSCSPFARDLLDIIEDYMLVVDREERAAAKDLWGMMKGLDTKCKDLEYCTPKIEHKVRGPRKPKLQKMEVSKSQTFAGLHNIRGVSSSAFREDGCKLQI</sequence>
<gene>
    <name evidence="1" type="ORF">O1611_g3633</name>
</gene>
<accession>A0ACC2JS18</accession>
<comment type="caution">
    <text evidence="1">The sequence shown here is derived from an EMBL/GenBank/DDBJ whole genome shotgun (WGS) entry which is preliminary data.</text>
</comment>
<reference evidence="1" key="1">
    <citation type="submission" date="2022-12" db="EMBL/GenBank/DDBJ databases">
        <title>Genome Sequence of Lasiodiplodia mahajangana.</title>
        <authorList>
            <person name="Buettner E."/>
        </authorList>
    </citation>
    <scope>NUCLEOTIDE SEQUENCE</scope>
    <source>
        <strain evidence="1">VT137</strain>
    </source>
</reference>
<evidence type="ECO:0000313" key="2">
    <source>
        <dbReference type="Proteomes" id="UP001153332"/>
    </source>
</evidence>
<evidence type="ECO:0000313" key="1">
    <source>
        <dbReference type="EMBL" id="KAJ8129998.1"/>
    </source>
</evidence>